<reference evidence="2" key="1">
    <citation type="submission" date="2023-01" db="EMBL/GenBank/DDBJ databases">
        <title>Genome assembly of the deep-sea coral Lophelia pertusa.</title>
        <authorList>
            <person name="Herrera S."/>
            <person name="Cordes E."/>
        </authorList>
    </citation>
    <scope>NUCLEOTIDE SEQUENCE</scope>
    <source>
        <strain evidence="2">USNM1676648</strain>
        <tissue evidence="2">Polyp</tissue>
    </source>
</reference>
<name>A0A9W9YLV9_9CNID</name>
<evidence type="ECO:0000313" key="3">
    <source>
        <dbReference type="Proteomes" id="UP001163046"/>
    </source>
</evidence>
<dbReference type="SMART" id="SM00454">
    <property type="entry name" value="SAM"/>
    <property type="match status" value="1"/>
</dbReference>
<sequence length="272" mass="30530">MSKEGSVSQCLESLGLQEFTARLMDHGFDRLCDILCLDDDDLAMLIPDELTKAKYKTALHQDPILVKLWLDSLGLGQYYDQLQASGFTSLAQCSGLSLQSLDSVRFNLPGHKKRLFREAQSLLGYGKVMAEGAWEEHEQLRGGRFGKFLCLTADVFARDPRDARDNPNEGATAVPQKRRVKFMIDSGSDMVTLHYDVIKELRLPVKGCAKQEVPGGETRELPFYSACLGIGEKTLNIEVVPDNVNTLGTPVLWEFRHRIDEEKHLWLTKAGE</sequence>
<dbReference type="EMBL" id="MU827319">
    <property type="protein sequence ID" value="KAJ7357639.1"/>
    <property type="molecule type" value="Genomic_DNA"/>
</dbReference>
<dbReference type="InterPro" id="IPR013761">
    <property type="entry name" value="SAM/pointed_sf"/>
</dbReference>
<evidence type="ECO:0000259" key="1">
    <source>
        <dbReference type="PROSITE" id="PS50105"/>
    </source>
</evidence>
<dbReference type="Gene3D" id="1.10.150.50">
    <property type="entry name" value="Transcription Factor, Ets-1"/>
    <property type="match status" value="2"/>
</dbReference>
<dbReference type="InterPro" id="IPR021109">
    <property type="entry name" value="Peptidase_aspartic_dom_sf"/>
</dbReference>
<organism evidence="2 3">
    <name type="scientific">Desmophyllum pertusum</name>
    <dbReference type="NCBI Taxonomy" id="174260"/>
    <lineage>
        <taxon>Eukaryota</taxon>
        <taxon>Metazoa</taxon>
        <taxon>Cnidaria</taxon>
        <taxon>Anthozoa</taxon>
        <taxon>Hexacorallia</taxon>
        <taxon>Scleractinia</taxon>
        <taxon>Caryophylliina</taxon>
        <taxon>Caryophylliidae</taxon>
        <taxon>Desmophyllum</taxon>
    </lineage>
</organism>
<accession>A0A9W9YLV9</accession>
<dbReference type="AlphaFoldDB" id="A0A9W9YLV9"/>
<feature type="domain" description="SAM" evidence="1">
    <location>
        <begin position="66"/>
        <end position="125"/>
    </location>
</feature>
<evidence type="ECO:0000313" key="2">
    <source>
        <dbReference type="EMBL" id="KAJ7357639.1"/>
    </source>
</evidence>
<dbReference type="SUPFAM" id="SSF50630">
    <property type="entry name" value="Acid proteases"/>
    <property type="match status" value="1"/>
</dbReference>
<dbReference type="PROSITE" id="PS50105">
    <property type="entry name" value="SAM_DOMAIN"/>
    <property type="match status" value="1"/>
</dbReference>
<dbReference type="Pfam" id="PF00536">
    <property type="entry name" value="SAM_1"/>
    <property type="match status" value="1"/>
</dbReference>
<dbReference type="SUPFAM" id="SSF47769">
    <property type="entry name" value="SAM/Pointed domain"/>
    <property type="match status" value="2"/>
</dbReference>
<gene>
    <name evidence="2" type="ORF">OS493_023770</name>
</gene>
<comment type="caution">
    <text evidence="2">The sequence shown here is derived from an EMBL/GenBank/DDBJ whole genome shotgun (WGS) entry which is preliminary data.</text>
</comment>
<dbReference type="Proteomes" id="UP001163046">
    <property type="component" value="Unassembled WGS sequence"/>
</dbReference>
<protein>
    <recommendedName>
        <fullName evidence="1">SAM domain-containing protein</fullName>
    </recommendedName>
</protein>
<dbReference type="OrthoDB" id="1919336at2759"/>
<keyword evidence="3" id="KW-1185">Reference proteome</keyword>
<proteinExistence type="predicted"/>
<dbReference type="InterPro" id="IPR001660">
    <property type="entry name" value="SAM"/>
</dbReference>